<protein>
    <submittedName>
        <fullName evidence="1">Uncharacterized protein</fullName>
    </submittedName>
</protein>
<sequence length="1100" mass="121479">MGQRRQPEDATTQQKAFVARQPEQNGGASAAVRINGVADLLPLLRGVPVTYRFPKHGAFLDGSVAEGGYACACASDCEYRRRGKALSALQFERHAGAASKNQNDHIFLPSGKSLYALFNKLRDVPAHIFAEAFQMTAGVPMTVPAAAAPIAAPTTTEQDVAMEQAPWAAAAQEAQETLTEEEKAILSLLDLSGHNPATQPDPMEGIEWPSQLHHSLSLIDAAEEIENAARGDHAMPDVVEVRITGGEQPRENDLSTATHVKVQVMESMHRPARVKKTKYRPERVMRRKHHPVQVAGSRYQPVRVAETKYKPDSLLREVRGLLFTGLLEGFRVTYKRDGVEMTGRINGQGYSCGCSQCGYNNIMNACEFEQHAGQSTNNQNDHIFLETGVSLYKLIQPLKYQRLDLLGDLIEEQTGIPPNLIEYEKWKASFQVKVENNDSGAAAPDPCSTQRSQESPAGVTTHVTRATTSTSSLKKSTSYPIPNLDWSAFRRPRWQFKRGSTKTSAPTLSRSLEKETLDLSTRTSMESDTEEPPSENTAGSLSSEVIKPNFRRPRWQYKRGSTNTSAPTLSSSPEKGTSGLSTGASTKSDTKETPSKNTTDPLDSEVIKPNFATPAAEISTSLPSPVSIVQEPPPNQSVEPKAKETRTSKVRDNTLHPLVFKEGGLPEFTLLTYKLKHGEVLKQGYKKGSCIVCDCCNAELTPSQFEDHAGMGKRRQPYRNIYTLEGLTLHEVALKLQDSLNSNGVSSVDFSDIDDPPNIASSGCSKERSTTSRPIIVPLKRTLQERVVIESCHLCGDASTTVGKISEDMIIFCNQCERPCHVKCYNDGLQEKKAPLNVLGEYMKFHFFCCQKCKLLNASLHQVLNNREKIRHKRSNVCWHLLSGMNLRRDVRDYMNQIIGIFKVAFPETDARESELIHDMVIATDLRSGKKDFRGVYCAVLTTSSKLVLSAAILKVHTEEVAELVLVATHLEFMNKGYFRLLLSQIEAHLTTLNVRLLLAPVDPEMASIWSKKLGFSILSNEEKESLLEAQPLVMFQDLTLMQKPLASKQPDPSVSTNLVTVTEPSDPVVSTNQVTITELSDPVVSTNQVTLTGLSTLFS</sequence>
<name>A0ACD5TYQ8_AVESA</name>
<dbReference type="EnsemblPlants" id="AVESA.00010b.r2.1DG0150390.1">
    <property type="protein sequence ID" value="AVESA.00010b.r2.1DG0150390.1.CDS"/>
    <property type="gene ID" value="AVESA.00010b.r2.1DG0150390"/>
</dbReference>
<dbReference type="Proteomes" id="UP001732700">
    <property type="component" value="Chromosome 1D"/>
</dbReference>
<accession>A0ACD5TYQ8</accession>
<reference evidence="1" key="1">
    <citation type="submission" date="2021-05" db="EMBL/GenBank/DDBJ databases">
        <authorList>
            <person name="Scholz U."/>
            <person name="Mascher M."/>
            <person name="Fiebig A."/>
        </authorList>
    </citation>
    <scope>NUCLEOTIDE SEQUENCE [LARGE SCALE GENOMIC DNA]</scope>
</reference>
<reference evidence="1" key="2">
    <citation type="submission" date="2025-09" db="UniProtKB">
        <authorList>
            <consortium name="EnsemblPlants"/>
        </authorList>
    </citation>
    <scope>IDENTIFICATION</scope>
</reference>
<evidence type="ECO:0000313" key="1">
    <source>
        <dbReference type="EnsemblPlants" id="AVESA.00010b.r2.1DG0150390.1.CDS"/>
    </source>
</evidence>
<proteinExistence type="predicted"/>
<organism evidence="1 2">
    <name type="scientific">Avena sativa</name>
    <name type="common">Oat</name>
    <dbReference type="NCBI Taxonomy" id="4498"/>
    <lineage>
        <taxon>Eukaryota</taxon>
        <taxon>Viridiplantae</taxon>
        <taxon>Streptophyta</taxon>
        <taxon>Embryophyta</taxon>
        <taxon>Tracheophyta</taxon>
        <taxon>Spermatophyta</taxon>
        <taxon>Magnoliopsida</taxon>
        <taxon>Liliopsida</taxon>
        <taxon>Poales</taxon>
        <taxon>Poaceae</taxon>
        <taxon>BOP clade</taxon>
        <taxon>Pooideae</taxon>
        <taxon>Poodae</taxon>
        <taxon>Poeae</taxon>
        <taxon>Poeae Chloroplast Group 1 (Aveneae type)</taxon>
        <taxon>Aveninae</taxon>
        <taxon>Avena</taxon>
    </lineage>
</organism>
<keyword evidence="2" id="KW-1185">Reference proteome</keyword>
<evidence type="ECO:0000313" key="2">
    <source>
        <dbReference type="Proteomes" id="UP001732700"/>
    </source>
</evidence>